<dbReference type="EMBL" id="BAABEP010000020">
    <property type="protein sequence ID" value="GAA3732547.1"/>
    <property type="molecule type" value="Genomic_DNA"/>
</dbReference>
<evidence type="ECO:0000256" key="1">
    <source>
        <dbReference type="ARBA" id="ARBA00006479"/>
    </source>
</evidence>
<evidence type="ECO:0000313" key="4">
    <source>
        <dbReference type="Proteomes" id="UP001499884"/>
    </source>
</evidence>
<dbReference type="Proteomes" id="UP001499884">
    <property type="component" value="Unassembled WGS sequence"/>
</dbReference>
<comment type="similarity">
    <text evidence="1">Belongs to the ROK (NagC/XylR) family.</text>
</comment>
<feature type="compositionally biased region" description="Low complexity" evidence="2">
    <location>
        <begin position="12"/>
        <end position="23"/>
    </location>
</feature>
<dbReference type="InterPro" id="IPR036388">
    <property type="entry name" value="WH-like_DNA-bd_sf"/>
</dbReference>
<evidence type="ECO:0000256" key="2">
    <source>
        <dbReference type="SAM" id="MobiDB-lite"/>
    </source>
</evidence>
<dbReference type="RefSeq" id="WP_345647261.1">
    <property type="nucleotide sequence ID" value="NZ_BAABEP010000020.1"/>
</dbReference>
<dbReference type="InterPro" id="IPR043129">
    <property type="entry name" value="ATPase_NBD"/>
</dbReference>
<sequence>MKRTDLSHVSDPAPRAARPSGPGAVLRAVLDHGPVARSTVARLTGLSPASVTGHSARLIGAGLLREAPETTGPRGLGRPHVPVEIGDRGPLTAGAHIGVERTTLSLMDLRGRVVAAQPLPHAPGAARDPVRTLDRLCATLPAFLDRHTAGRPVAALGVATGHRVDPASGTVVDHPLLGWRDVPVRKRLGAATGLPVRVDSHARALARAEQLFGAPTVRRAARASAVLLFVGAVVDAAFTTGGVVHEGPRAGAGGVAHLPVGGERGEAPAPCACGALGCLTAEVSERATLARAAATGLPAPSFRALLDAALAGEPRARRIFERRAVLAGRAAALLLDMFDPAVLVVVEPGAGRLPHCLAALRSSAARHSRSLGRVDTESTVVPSSFTGEVLATAGGAVALHALYSDPLGQFPLPRT</sequence>
<accession>A0ABP7F8L4</accession>
<dbReference type="Pfam" id="PF00480">
    <property type="entry name" value="ROK"/>
    <property type="match status" value="1"/>
</dbReference>
<proteinExistence type="inferred from homology"/>
<organism evidence="3 4">
    <name type="scientific">Streptomyces tremellae</name>
    <dbReference type="NCBI Taxonomy" id="1124239"/>
    <lineage>
        <taxon>Bacteria</taxon>
        <taxon>Bacillati</taxon>
        <taxon>Actinomycetota</taxon>
        <taxon>Actinomycetes</taxon>
        <taxon>Kitasatosporales</taxon>
        <taxon>Streptomycetaceae</taxon>
        <taxon>Streptomyces</taxon>
    </lineage>
</organism>
<dbReference type="PANTHER" id="PTHR18964:SF149">
    <property type="entry name" value="BIFUNCTIONAL UDP-N-ACETYLGLUCOSAMINE 2-EPIMERASE_N-ACETYLMANNOSAMINE KINASE"/>
    <property type="match status" value="1"/>
</dbReference>
<dbReference type="InterPro" id="IPR000600">
    <property type="entry name" value="ROK"/>
</dbReference>
<dbReference type="Gene3D" id="3.30.420.40">
    <property type="match status" value="2"/>
</dbReference>
<comment type="caution">
    <text evidence="3">The sequence shown here is derived from an EMBL/GenBank/DDBJ whole genome shotgun (WGS) entry which is preliminary data.</text>
</comment>
<keyword evidence="4" id="KW-1185">Reference proteome</keyword>
<evidence type="ECO:0000313" key="3">
    <source>
        <dbReference type="EMBL" id="GAA3732547.1"/>
    </source>
</evidence>
<protein>
    <submittedName>
        <fullName evidence="3">ROK family transcriptional regulator</fullName>
    </submittedName>
</protein>
<name>A0ABP7F8L4_9ACTN</name>
<dbReference type="SUPFAM" id="SSF53067">
    <property type="entry name" value="Actin-like ATPase domain"/>
    <property type="match status" value="1"/>
</dbReference>
<feature type="region of interest" description="Disordered" evidence="2">
    <location>
        <begin position="1"/>
        <end position="23"/>
    </location>
</feature>
<dbReference type="SUPFAM" id="SSF46785">
    <property type="entry name" value="Winged helix' DNA-binding domain"/>
    <property type="match status" value="1"/>
</dbReference>
<dbReference type="InterPro" id="IPR036390">
    <property type="entry name" value="WH_DNA-bd_sf"/>
</dbReference>
<dbReference type="Gene3D" id="1.10.10.10">
    <property type="entry name" value="Winged helix-like DNA-binding domain superfamily/Winged helix DNA-binding domain"/>
    <property type="match status" value="1"/>
</dbReference>
<gene>
    <name evidence="3" type="ORF">GCM10023082_32510</name>
</gene>
<reference evidence="4" key="1">
    <citation type="journal article" date="2019" name="Int. J. Syst. Evol. Microbiol.">
        <title>The Global Catalogue of Microorganisms (GCM) 10K type strain sequencing project: providing services to taxonomists for standard genome sequencing and annotation.</title>
        <authorList>
            <consortium name="The Broad Institute Genomics Platform"/>
            <consortium name="The Broad Institute Genome Sequencing Center for Infectious Disease"/>
            <person name="Wu L."/>
            <person name="Ma J."/>
        </authorList>
    </citation>
    <scope>NUCLEOTIDE SEQUENCE [LARGE SCALE GENOMIC DNA]</scope>
    <source>
        <strain evidence="4">JCM 30846</strain>
    </source>
</reference>
<dbReference type="PANTHER" id="PTHR18964">
    <property type="entry name" value="ROK (REPRESSOR, ORF, KINASE) FAMILY"/>
    <property type="match status" value="1"/>
</dbReference>